<comment type="caution">
    <text evidence="1">The sequence shown here is derived from an EMBL/GenBank/DDBJ whole genome shotgun (WGS) entry which is preliminary data.</text>
</comment>
<accession>A0ABQ6LWA5</accession>
<protein>
    <submittedName>
        <fullName evidence="1">Uncharacterized protein</fullName>
    </submittedName>
</protein>
<reference evidence="1 2" key="1">
    <citation type="submission" date="2023-04" db="EMBL/GenBank/DDBJ databases">
        <title>Marinobulbifer ophiurae gen. nov., sp. Nov., isolate from tissue of brittle star Ophioplocus japonicus.</title>
        <authorList>
            <person name="Kawano K."/>
            <person name="Sawayama S."/>
            <person name="Nakagawa S."/>
        </authorList>
    </citation>
    <scope>NUCLEOTIDE SEQUENCE [LARGE SCALE GENOMIC DNA]</scope>
    <source>
        <strain evidence="1 2">NKW57</strain>
    </source>
</reference>
<keyword evidence="2" id="KW-1185">Reference proteome</keyword>
<dbReference type="RefSeq" id="WP_285762875.1">
    <property type="nucleotide sequence ID" value="NZ_BSYJ01000001.1"/>
</dbReference>
<organism evidence="1 2">
    <name type="scientific">Biformimicrobium ophioploci</name>
    <dbReference type="NCBI Taxonomy" id="3036711"/>
    <lineage>
        <taxon>Bacteria</taxon>
        <taxon>Pseudomonadati</taxon>
        <taxon>Pseudomonadota</taxon>
        <taxon>Gammaproteobacteria</taxon>
        <taxon>Cellvibrionales</taxon>
        <taxon>Microbulbiferaceae</taxon>
        <taxon>Biformimicrobium</taxon>
    </lineage>
</organism>
<gene>
    <name evidence="1" type="ORF">MNKW57_06940</name>
</gene>
<proteinExistence type="predicted"/>
<name>A0ABQ6LWA5_9GAMM</name>
<dbReference type="Proteomes" id="UP001224392">
    <property type="component" value="Unassembled WGS sequence"/>
</dbReference>
<dbReference type="EMBL" id="BSYJ01000001">
    <property type="protein sequence ID" value="GMG86373.1"/>
    <property type="molecule type" value="Genomic_DNA"/>
</dbReference>
<evidence type="ECO:0000313" key="1">
    <source>
        <dbReference type="EMBL" id="GMG86373.1"/>
    </source>
</evidence>
<evidence type="ECO:0000313" key="2">
    <source>
        <dbReference type="Proteomes" id="UP001224392"/>
    </source>
</evidence>
<sequence length="84" mass="9168">MDSEFELNVSALSKSIVKDGKTVKAEIYGDGEGQWILELVDEQGNSTVWDEQFLTEQDALNEALDAVEQEGIDCFIGPVSVSSV</sequence>